<evidence type="ECO:0000259" key="6">
    <source>
        <dbReference type="Pfam" id="PF02558"/>
    </source>
</evidence>
<keyword evidence="4" id="KW-0560">Oxidoreductase</keyword>
<dbReference type="Gene3D" id="1.10.1040.10">
    <property type="entry name" value="N-(1-d-carboxylethyl)-l-norvaline Dehydrogenase, domain 2"/>
    <property type="match status" value="1"/>
</dbReference>
<dbReference type="GO" id="GO:0008677">
    <property type="term" value="F:2-dehydropantoate 2-reductase activity"/>
    <property type="evidence" value="ECO:0007669"/>
    <property type="project" value="UniProtKB-EC"/>
</dbReference>
<dbReference type="InterPro" id="IPR036291">
    <property type="entry name" value="NAD(P)-bd_dom_sf"/>
</dbReference>
<dbReference type="InterPro" id="IPR008927">
    <property type="entry name" value="6-PGluconate_DH-like_C_sf"/>
</dbReference>
<dbReference type="InterPro" id="IPR050838">
    <property type="entry name" value="Ketopantoate_reductase"/>
</dbReference>
<comment type="caution">
    <text evidence="8">The sequence shown here is derived from an EMBL/GenBank/DDBJ whole genome shotgun (WGS) entry which is preliminary data.</text>
</comment>
<evidence type="ECO:0000259" key="7">
    <source>
        <dbReference type="Pfam" id="PF08546"/>
    </source>
</evidence>
<dbReference type="Pfam" id="PF02558">
    <property type="entry name" value="ApbA"/>
    <property type="match status" value="1"/>
</dbReference>
<dbReference type="EMBL" id="BROQ01000070">
    <property type="protein sequence ID" value="GKZ23620.1"/>
    <property type="molecule type" value="Genomic_DNA"/>
</dbReference>
<dbReference type="Pfam" id="PF08546">
    <property type="entry name" value="ApbA_C"/>
    <property type="match status" value="1"/>
</dbReference>
<proteinExistence type="inferred from homology"/>
<accession>A0A9W5YTH1</accession>
<evidence type="ECO:0000313" key="9">
    <source>
        <dbReference type="Proteomes" id="UP001143548"/>
    </source>
</evidence>
<organism evidence="8 9">
    <name type="scientific">Aspergillus brasiliensis</name>
    <dbReference type="NCBI Taxonomy" id="319629"/>
    <lineage>
        <taxon>Eukaryota</taxon>
        <taxon>Fungi</taxon>
        <taxon>Dikarya</taxon>
        <taxon>Ascomycota</taxon>
        <taxon>Pezizomycotina</taxon>
        <taxon>Eurotiomycetes</taxon>
        <taxon>Eurotiomycetidae</taxon>
        <taxon>Eurotiales</taxon>
        <taxon>Aspergillaceae</taxon>
        <taxon>Aspergillus</taxon>
        <taxon>Aspergillus subgen. Circumdati</taxon>
    </lineage>
</organism>
<gene>
    <name evidence="8" type="ORF">AbraCBS73388_010189</name>
</gene>
<evidence type="ECO:0000256" key="2">
    <source>
        <dbReference type="ARBA" id="ARBA00013014"/>
    </source>
</evidence>
<comment type="similarity">
    <text evidence="1">Belongs to the ketopantoate reductase family.</text>
</comment>
<evidence type="ECO:0000256" key="1">
    <source>
        <dbReference type="ARBA" id="ARBA00007870"/>
    </source>
</evidence>
<dbReference type="PANTHER" id="PTHR43765:SF2">
    <property type="entry name" value="2-DEHYDROPANTOATE 2-REDUCTASE"/>
    <property type="match status" value="1"/>
</dbReference>
<dbReference type="InterPro" id="IPR013328">
    <property type="entry name" value="6PGD_dom2"/>
</dbReference>
<dbReference type="GO" id="GO:0050661">
    <property type="term" value="F:NADP binding"/>
    <property type="evidence" value="ECO:0007669"/>
    <property type="project" value="TreeGrafter"/>
</dbReference>
<dbReference type="AlphaFoldDB" id="A0A9W5YTH1"/>
<feature type="domain" description="Ketopantoate reductase C-terminal" evidence="7">
    <location>
        <begin position="218"/>
        <end position="348"/>
    </location>
</feature>
<dbReference type="SUPFAM" id="SSF51735">
    <property type="entry name" value="NAD(P)-binding Rossmann-fold domains"/>
    <property type="match status" value="1"/>
</dbReference>
<dbReference type="NCBIfam" id="TIGR00745">
    <property type="entry name" value="apbA_panE"/>
    <property type="match status" value="1"/>
</dbReference>
<dbReference type="GO" id="GO:0005739">
    <property type="term" value="C:mitochondrion"/>
    <property type="evidence" value="ECO:0007669"/>
    <property type="project" value="TreeGrafter"/>
</dbReference>
<sequence length="353" mass="38646">MTSRIHLIGLGSIGTLIAHSLRSLPAPPPITLLLHRESAYRDFLSGGSKLRLQIGEEGPTQESTGYDSELLQLQDHSEESPIHHLIVAVKASATIPALKSIQHRLGQHSVICLFQNGLGQIEELNEHLFPDPLTRPTYMFGIMRHGVYIKAPFEAVLAGLTGSCALGIVDDGQQESSSLTVSSPSSSSTASTQSQFLSNRLVEAPIIRCSALPWTELHQAQLLKLATNCVVNPLTALLDVRNGSLLANSELQEMQRQLLQEISLVFRRLPELQGRPDVQELFSVASLEEQLIGNIEKTASNSSSMREDVRAGRATEIAFINGWIVRRGQELGLDCPTNRCLTQLILAKSRQGR</sequence>
<protein>
    <recommendedName>
        <fullName evidence="2">2-dehydropantoate 2-reductase</fullName>
        <ecNumber evidence="2">1.1.1.169</ecNumber>
    </recommendedName>
    <alternativeName>
        <fullName evidence="5">Ketopantoate reductase</fullName>
    </alternativeName>
</protein>
<dbReference type="EC" id="1.1.1.169" evidence="2"/>
<dbReference type="InterPro" id="IPR003710">
    <property type="entry name" value="ApbA"/>
</dbReference>
<dbReference type="InterPro" id="IPR013332">
    <property type="entry name" value="KPR_N"/>
</dbReference>
<dbReference type="GO" id="GO:0015940">
    <property type="term" value="P:pantothenate biosynthetic process"/>
    <property type="evidence" value="ECO:0007669"/>
    <property type="project" value="InterPro"/>
</dbReference>
<feature type="domain" description="Ketopantoate reductase N-terminal" evidence="6">
    <location>
        <begin position="5"/>
        <end position="169"/>
    </location>
</feature>
<dbReference type="Proteomes" id="UP001143548">
    <property type="component" value="Unassembled WGS sequence"/>
</dbReference>
<reference evidence="8" key="1">
    <citation type="submission" date="2022-07" db="EMBL/GenBank/DDBJ databases">
        <title>Taxonomy of Aspergillus series Nigri: significant species reduction supported by multi-species coalescent approaches.</title>
        <authorList>
            <person name="Bian C."/>
            <person name="Kusuya Y."/>
            <person name="Sklenar F."/>
            <person name="D'hooge E."/>
            <person name="Yaguchi T."/>
            <person name="Takahashi H."/>
            <person name="Hubka V."/>
        </authorList>
    </citation>
    <scope>NUCLEOTIDE SEQUENCE</scope>
    <source>
        <strain evidence="8">CBS 733.88</strain>
    </source>
</reference>
<evidence type="ECO:0000256" key="5">
    <source>
        <dbReference type="ARBA" id="ARBA00032024"/>
    </source>
</evidence>
<evidence type="ECO:0000256" key="4">
    <source>
        <dbReference type="ARBA" id="ARBA00023002"/>
    </source>
</evidence>
<evidence type="ECO:0000313" key="8">
    <source>
        <dbReference type="EMBL" id="GKZ23620.1"/>
    </source>
</evidence>
<dbReference type="PANTHER" id="PTHR43765">
    <property type="entry name" value="2-DEHYDROPANTOATE 2-REDUCTASE-RELATED"/>
    <property type="match status" value="1"/>
</dbReference>
<keyword evidence="3" id="KW-0521">NADP</keyword>
<dbReference type="SUPFAM" id="SSF48179">
    <property type="entry name" value="6-phosphogluconate dehydrogenase C-terminal domain-like"/>
    <property type="match status" value="1"/>
</dbReference>
<evidence type="ECO:0000256" key="3">
    <source>
        <dbReference type="ARBA" id="ARBA00022857"/>
    </source>
</evidence>
<dbReference type="Gene3D" id="3.40.50.720">
    <property type="entry name" value="NAD(P)-binding Rossmann-like Domain"/>
    <property type="match status" value="1"/>
</dbReference>
<name>A0A9W5YTH1_9EURO</name>
<dbReference type="InterPro" id="IPR013752">
    <property type="entry name" value="KPA_reductase"/>
</dbReference>